<keyword evidence="2" id="KW-1185">Reference proteome</keyword>
<sequence>MNPHERFNRMIKRAETNLKFARLMAERGPVDLDRPIWVIQIKTLSDCAIELRI</sequence>
<protein>
    <submittedName>
        <fullName evidence="1">Uncharacterized protein</fullName>
    </submittedName>
</protein>
<evidence type="ECO:0000313" key="1">
    <source>
        <dbReference type="EMBL" id="TWT58935.1"/>
    </source>
</evidence>
<dbReference type="AlphaFoldDB" id="A0A5C5X9T4"/>
<evidence type="ECO:0000313" key="2">
    <source>
        <dbReference type="Proteomes" id="UP000317243"/>
    </source>
</evidence>
<gene>
    <name evidence="1" type="ORF">KOR42_23220</name>
</gene>
<dbReference type="EMBL" id="SIHI01000001">
    <property type="protein sequence ID" value="TWT58935.1"/>
    <property type="molecule type" value="Genomic_DNA"/>
</dbReference>
<organism evidence="1 2">
    <name type="scientific">Thalassoglobus neptunius</name>
    <dbReference type="NCBI Taxonomy" id="1938619"/>
    <lineage>
        <taxon>Bacteria</taxon>
        <taxon>Pseudomonadati</taxon>
        <taxon>Planctomycetota</taxon>
        <taxon>Planctomycetia</taxon>
        <taxon>Planctomycetales</taxon>
        <taxon>Planctomycetaceae</taxon>
        <taxon>Thalassoglobus</taxon>
    </lineage>
</organism>
<comment type="caution">
    <text evidence="1">The sequence shown here is derived from an EMBL/GenBank/DDBJ whole genome shotgun (WGS) entry which is preliminary data.</text>
</comment>
<name>A0A5C5X9T4_9PLAN</name>
<accession>A0A5C5X9T4</accession>
<reference evidence="1 2" key="1">
    <citation type="submission" date="2019-02" db="EMBL/GenBank/DDBJ databases">
        <title>Deep-cultivation of Planctomycetes and their phenomic and genomic characterization uncovers novel biology.</title>
        <authorList>
            <person name="Wiegand S."/>
            <person name="Jogler M."/>
            <person name="Boedeker C."/>
            <person name="Pinto D."/>
            <person name="Vollmers J."/>
            <person name="Rivas-Marin E."/>
            <person name="Kohn T."/>
            <person name="Peeters S.H."/>
            <person name="Heuer A."/>
            <person name="Rast P."/>
            <person name="Oberbeckmann S."/>
            <person name="Bunk B."/>
            <person name="Jeske O."/>
            <person name="Meyerdierks A."/>
            <person name="Storesund J.E."/>
            <person name="Kallscheuer N."/>
            <person name="Luecker S."/>
            <person name="Lage O.M."/>
            <person name="Pohl T."/>
            <person name="Merkel B.J."/>
            <person name="Hornburger P."/>
            <person name="Mueller R.-W."/>
            <person name="Bruemmer F."/>
            <person name="Labrenz M."/>
            <person name="Spormann A.M."/>
            <person name="Op Den Camp H."/>
            <person name="Overmann J."/>
            <person name="Amann R."/>
            <person name="Jetten M.S.M."/>
            <person name="Mascher T."/>
            <person name="Medema M.H."/>
            <person name="Devos D.P."/>
            <person name="Kaster A.-K."/>
            <person name="Ovreas L."/>
            <person name="Rohde M."/>
            <person name="Galperin M.Y."/>
            <person name="Jogler C."/>
        </authorList>
    </citation>
    <scope>NUCLEOTIDE SEQUENCE [LARGE SCALE GENOMIC DNA]</scope>
    <source>
        <strain evidence="1 2">KOR42</strain>
    </source>
</reference>
<dbReference type="Proteomes" id="UP000317243">
    <property type="component" value="Unassembled WGS sequence"/>
</dbReference>
<proteinExistence type="predicted"/>